<reference evidence="2 3" key="1">
    <citation type="submission" date="2016-11" db="EMBL/GenBank/DDBJ databases">
        <authorList>
            <person name="Jaros S."/>
            <person name="Januszkiewicz K."/>
            <person name="Wedrychowicz H."/>
        </authorList>
    </citation>
    <scope>NUCLEOTIDE SEQUENCE [LARGE SCALE GENOMIC DNA]</scope>
    <source>
        <strain evidence="2 3">DSM 15480</strain>
    </source>
</reference>
<dbReference type="PROSITE" id="PS50943">
    <property type="entry name" value="HTH_CROC1"/>
    <property type="match status" value="1"/>
</dbReference>
<dbReference type="InterPro" id="IPR001387">
    <property type="entry name" value="Cro/C1-type_HTH"/>
</dbReference>
<name>A0A1M6QS62_9FIRM</name>
<dbReference type="InterPro" id="IPR010982">
    <property type="entry name" value="Lambda_DNA-bd_dom_sf"/>
</dbReference>
<proteinExistence type="predicted"/>
<dbReference type="RefSeq" id="WP_073110959.1">
    <property type="nucleotide sequence ID" value="NZ_FQZY01000037.1"/>
</dbReference>
<sequence>MTLGKKVKLRRDELKIGQAQLGELCGVSRRTIVSYETDKSLPREKSLRKLAEALGVTEWYLTHDDCTEPTAGINEEPFIQAARDQFGKKGAEEMADLLIKNEQMLAGGTLSEDQKDMFFAAISKAYFINKEHAREKFGRKKSDS</sequence>
<dbReference type="SMART" id="SM00530">
    <property type="entry name" value="HTH_XRE"/>
    <property type="match status" value="1"/>
</dbReference>
<protein>
    <submittedName>
        <fullName evidence="2">DNA-binding transcriptional regulator, XRE-family HTH domain</fullName>
    </submittedName>
</protein>
<dbReference type="STRING" id="1121950.SAMN02745243_02505"/>
<evidence type="ECO:0000259" key="1">
    <source>
        <dbReference type="PROSITE" id="PS50943"/>
    </source>
</evidence>
<accession>A0A1M6QS62</accession>
<evidence type="ECO:0000313" key="2">
    <source>
        <dbReference type="EMBL" id="SHK23054.1"/>
    </source>
</evidence>
<evidence type="ECO:0000313" key="3">
    <source>
        <dbReference type="Proteomes" id="UP000184301"/>
    </source>
</evidence>
<dbReference type="EMBL" id="FQZY01000037">
    <property type="protein sequence ID" value="SHK23054.1"/>
    <property type="molecule type" value="Genomic_DNA"/>
</dbReference>
<keyword evidence="3" id="KW-1185">Reference proteome</keyword>
<dbReference type="Gene3D" id="1.10.260.40">
    <property type="entry name" value="lambda repressor-like DNA-binding domains"/>
    <property type="match status" value="1"/>
</dbReference>
<dbReference type="SUPFAM" id="SSF47413">
    <property type="entry name" value="lambda repressor-like DNA-binding domains"/>
    <property type="match status" value="1"/>
</dbReference>
<dbReference type="OrthoDB" id="1862033at2"/>
<dbReference type="Pfam" id="PF01381">
    <property type="entry name" value="HTH_3"/>
    <property type="match status" value="1"/>
</dbReference>
<dbReference type="GO" id="GO:0003677">
    <property type="term" value="F:DNA binding"/>
    <property type="evidence" value="ECO:0007669"/>
    <property type="project" value="UniProtKB-KW"/>
</dbReference>
<feature type="domain" description="HTH cro/C1-type" evidence="1">
    <location>
        <begin position="7"/>
        <end position="61"/>
    </location>
</feature>
<dbReference type="Proteomes" id="UP000184301">
    <property type="component" value="Unassembled WGS sequence"/>
</dbReference>
<gene>
    <name evidence="2" type="ORF">SAMN02745243_02505</name>
</gene>
<organism evidence="2 3">
    <name type="scientific">Hespellia stercorisuis DSM 15480</name>
    <dbReference type="NCBI Taxonomy" id="1121950"/>
    <lineage>
        <taxon>Bacteria</taxon>
        <taxon>Bacillati</taxon>
        <taxon>Bacillota</taxon>
        <taxon>Clostridia</taxon>
        <taxon>Lachnospirales</taxon>
        <taxon>Lachnospiraceae</taxon>
        <taxon>Hespellia</taxon>
    </lineage>
</organism>
<dbReference type="CDD" id="cd00093">
    <property type="entry name" value="HTH_XRE"/>
    <property type="match status" value="1"/>
</dbReference>
<keyword evidence="2" id="KW-0238">DNA-binding</keyword>
<dbReference type="AlphaFoldDB" id="A0A1M6QS62"/>